<dbReference type="EC" id="3.5.1.23" evidence="4"/>
<dbReference type="GO" id="GO:0046872">
    <property type="term" value="F:metal ion binding"/>
    <property type="evidence" value="ECO:0007669"/>
    <property type="project" value="UniProtKB-KW"/>
</dbReference>
<evidence type="ECO:0000259" key="6">
    <source>
        <dbReference type="Pfam" id="PF04734"/>
    </source>
</evidence>
<dbReference type="GO" id="GO:0042759">
    <property type="term" value="P:long-chain fatty acid biosynthetic process"/>
    <property type="evidence" value="ECO:0007669"/>
    <property type="project" value="TreeGrafter"/>
</dbReference>
<reference evidence="7" key="1">
    <citation type="submission" date="2021-10" db="EMBL/GenBank/DDBJ databases">
        <title>Tropical sea cucumber genome reveals ecological adaptation and Cuvierian tubules defense mechanism.</title>
        <authorList>
            <person name="Chen T."/>
        </authorList>
    </citation>
    <scope>NUCLEOTIDE SEQUENCE</scope>
    <source>
        <strain evidence="7">Nanhai2018</strain>
        <tissue evidence="7">Muscle</tissue>
    </source>
</reference>
<proteinExistence type="inferred from homology"/>
<protein>
    <recommendedName>
        <fullName evidence="1 4">Neutral ceramidase</fullName>
        <ecNumber evidence="4">3.5.1.23</ecNumber>
    </recommendedName>
</protein>
<dbReference type="OrthoDB" id="191371at2759"/>
<keyword evidence="4" id="KW-0443">Lipid metabolism</keyword>
<evidence type="ECO:0000313" key="8">
    <source>
        <dbReference type="Proteomes" id="UP001152320"/>
    </source>
</evidence>
<comment type="caution">
    <text evidence="7">The sequence shown here is derived from an EMBL/GenBank/DDBJ whole genome shotgun (WGS) entry which is preliminary data.</text>
</comment>
<feature type="chain" id="PRO_5040450492" description="Neutral ceramidase" evidence="5">
    <location>
        <begin position="19"/>
        <end position="413"/>
    </location>
</feature>
<comment type="cofactor">
    <cofactor evidence="3">
        <name>Zn(2+)</name>
        <dbReference type="ChEBI" id="CHEBI:29105"/>
    </cofactor>
    <text evidence="3">Binds 1 zinc ion per subunit.</text>
</comment>
<evidence type="ECO:0000313" key="7">
    <source>
        <dbReference type="EMBL" id="KAJ8022962.1"/>
    </source>
</evidence>
<feature type="domain" description="Neutral/alkaline non-lysosomal ceramidase N-terminal" evidence="6">
    <location>
        <begin position="22"/>
        <end position="392"/>
    </location>
</feature>
<accession>A0A9Q0YML8</accession>
<evidence type="ECO:0000256" key="4">
    <source>
        <dbReference type="RuleBase" id="RU366019"/>
    </source>
</evidence>
<keyword evidence="3" id="KW-0862">Zinc</keyword>
<dbReference type="GO" id="GO:0016020">
    <property type="term" value="C:membrane"/>
    <property type="evidence" value="ECO:0007669"/>
    <property type="project" value="GOC"/>
</dbReference>
<evidence type="ECO:0000256" key="1">
    <source>
        <dbReference type="ARBA" id="ARBA00019235"/>
    </source>
</evidence>
<dbReference type="PANTHER" id="PTHR12670">
    <property type="entry name" value="CERAMIDASE"/>
    <property type="match status" value="1"/>
</dbReference>
<dbReference type="AlphaFoldDB" id="A0A9Q0YML8"/>
<evidence type="ECO:0000256" key="2">
    <source>
        <dbReference type="PIRSR" id="PIRSR606823-1"/>
    </source>
</evidence>
<organism evidence="7 8">
    <name type="scientific">Holothuria leucospilota</name>
    <name type="common">Black long sea cucumber</name>
    <name type="synonym">Mertensiothuria leucospilota</name>
    <dbReference type="NCBI Taxonomy" id="206669"/>
    <lineage>
        <taxon>Eukaryota</taxon>
        <taxon>Metazoa</taxon>
        <taxon>Echinodermata</taxon>
        <taxon>Eleutherozoa</taxon>
        <taxon>Echinozoa</taxon>
        <taxon>Holothuroidea</taxon>
        <taxon>Aspidochirotacea</taxon>
        <taxon>Aspidochirotida</taxon>
        <taxon>Holothuriidae</taxon>
        <taxon>Holothuria</taxon>
    </lineage>
</organism>
<dbReference type="GO" id="GO:0046514">
    <property type="term" value="P:ceramide catabolic process"/>
    <property type="evidence" value="ECO:0007669"/>
    <property type="project" value="InterPro"/>
</dbReference>
<keyword evidence="5" id="KW-0732">Signal</keyword>
<keyword evidence="8" id="KW-1185">Reference proteome</keyword>
<dbReference type="GO" id="GO:0005576">
    <property type="term" value="C:extracellular region"/>
    <property type="evidence" value="ECO:0007669"/>
    <property type="project" value="TreeGrafter"/>
</dbReference>
<name>A0A9Q0YML8_HOLLE</name>
<dbReference type="Proteomes" id="UP001152320">
    <property type="component" value="Chromosome 20"/>
</dbReference>
<gene>
    <name evidence="7" type="ORF">HOLleu_38012</name>
</gene>
<dbReference type="GO" id="GO:0046512">
    <property type="term" value="P:sphingosine biosynthetic process"/>
    <property type="evidence" value="ECO:0007669"/>
    <property type="project" value="TreeGrafter"/>
</dbReference>
<dbReference type="GO" id="GO:0017040">
    <property type="term" value="F:N-acylsphingosine amidohydrolase activity"/>
    <property type="evidence" value="ECO:0007669"/>
    <property type="project" value="UniProtKB-UniRule"/>
</dbReference>
<feature type="active site" description="Nucleophile" evidence="2">
    <location>
        <position position="275"/>
    </location>
</feature>
<comment type="catalytic activity">
    <reaction evidence="4">
        <text>an N-acylsphing-4-enine + H2O = sphing-4-enine + a fatty acid</text>
        <dbReference type="Rhea" id="RHEA:20856"/>
        <dbReference type="ChEBI" id="CHEBI:15377"/>
        <dbReference type="ChEBI" id="CHEBI:28868"/>
        <dbReference type="ChEBI" id="CHEBI:52639"/>
        <dbReference type="ChEBI" id="CHEBI:57756"/>
        <dbReference type="EC" id="3.5.1.23"/>
    </reaction>
</comment>
<dbReference type="PANTHER" id="PTHR12670:SF1">
    <property type="entry name" value="NEUTRAL CERAMIDASE"/>
    <property type="match status" value="1"/>
</dbReference>
<dbReference type="InterPro" id="IPR006823">
    <property type="entry name" value="Ceramidase_alk"/>
</dbReference>
<sequence length="413" mass="44833">MKPVLCVLLAFTLAVAAAQQTYYVGIGIEDVTGPAADVNMMGYAHPGQTSRGIHTRQYSRAFIFCDDADGNNCEVFVVVDFAMGATAINLGVLKRLETLYGNRYTEKNVVICGTHTHSAPAGFLQYFVFDVTSQGFIHDSYDNFVEGIFQSIRMAHESIAPSKVYYNSGELVGANINRSPYAYEQNPLNERNDYGSDVDTTMTVLKITGTDDTDRGLISFFPVHPVSMNNTNRLLSSDNKGYASYLIEMEMNPGTFHGQGEFVAAFANTNQGDVSPNTKGAFCLDTGEECDRITSTCNGRTSLCAGVGPGKDMFESTKIIGEKQATKAKELYDDATERINGPVGFVHQHVDMTNYEVDLGGGQTGTTCKAAFGYSFAAGATDGAGFFPFTQAIVIYHGFCGLCLKPFRVIKKV</sequence>
<evidence type="ECO:0000256" key="3">
    <source>
        <dbReference type="PIRSR" id="PIRSR606823-2"/>
    </source>
</evidence>
<keyword evidence="4" id="KW-0746">Sphingolipid metabolism</keyword>
<comment type="similarity">
    <text evidence="4">Belongs to the neutral ceramidase family.</text>
</comment>
<feature type="signal peptide" evidence="5">
    <location>
        <begin position="1"/>
        <end position="18"/>
    </location>
</feature>
<evidence type="ECO:0000256" key="5">
    <source>
        <dbReference type="SAM" id="SignalP"/>
    </source>
</evidence>
<feature type="binding site" evidence="3">
    <location>
        <position position="115"/>
    </location>
    <ligand>
        <name>Zn(2+)</name>
        <dbReference type="ChEBI" id="CHEBI:29105"/>
    </ligand>
</feature>
<dbReference type="Pfam" id="PF04734">
    <property type="entry name" value="Ceramidase_alk"/>
    <property type="match status" value="1"/>
</dbReference>
<keyword evidence="3" id="KW-0479">Metal-binding</keyword>
<dbReference type="InterPro" id="IPR031329">
    <property type="entry name" value="NEUT/ALK_ceramidase_N"/>
</dbReference>
<feature type="binding site" evidence="3">
    <location>
        <position position="224"/>
    </location>
    <ligand>
        <name>Zn(2+)</name>
        <dbReference type="ChEBI" id="CHEBI:29105"/>
    </ligand>
</feature>
<keyword evidence="4" id="KW-0378">Hydrolase</keyword>
<dbReference type="EMBL" id="JAIZAY010000020">
    <property type="protein sequence ID" value="KAJ8022962.1"/>
    <property type="molecule type" value="Genomic_DNA"/>
</dbReference>